<evidence type="ECO:0000313" key="1">
    <source>
        <dbReference type="EMBL" id="PLZ91939.1"/>
    </source>
</evidence>
<keyword evidence="2" id="KW-1185">Reference proteome</keyword>
<dbReference type="InterPro" id="IPR014964">
    <property type="entry name" value="DUF1830"/>
</dbReference>
<protein>
    <submittedName>
        <fullName evidence="1">DUF1830 domain-containing protein</fullName>
    </submittedName>
</protein>
<dbReference type="RefSeq" id="WP_016868408.1">
    <property type="nucleotide sequence ID" value="NZ_CAWNVR010000228.1"/>
</dbReference>
<reference evidence="1 2" key="1">
    <citation type="submission" date="2017-08" db="EMBL/GenBank/DDBJ databases">
        <title>Genomes of Fischerella (Mastigocladus) sp. strains.</title>
        <authorList>
            <person name="Miller S.R."/>
        </authorList>
    </citation>
    <scope>NUCLEOTIDE SEQUENCE [LARGE SCALE GENOMIC DNA]</scope>
    <source>
        <strain evidence="1 2">CCMEE 5323</strain>
    </source>
</reference>
<comment type="caution">
    <text evidence="1">The sequence shown here is derived from an EMBL/GenBank/DDBJ whole genome shotgun (WGS) entry which is preliminary data.</text>
</comment>
<organism evidence="1 2">
    <name type="scientific">Fischerella muscicola CCMEE 5323</name>
    <dbReference type="NCBI Taxonomy" id="2019572"/>
    <lineage>
        <taxon>Bacteria</taxon>
        <taxon>Bacillati</taxon>
        <taxon>Cyanobacteriota</taxon>
        <taxon>Cyanophyceae</taxon>
        <taxon>Nostocales</taxon>
        <taxon>Hapalosiphonaceae</taxon>
        <taxon>Fischerella</taxon>
    </lineage>
</organism>
<name>A0A2N6K5N5_FISMU</name>
<accession>A0A2N6K5N5</accession>
<proteinExistence type="predicted"/>
<dbReference type="EMBL" id="NRQW01000147">
    <property type="protein sequence ID" value="PLZ91939.1"/>
    <property type="molecule type" value="Genomic_DNA"/>
</dbReference>
<dbReference type="Pfam" id="PF08865">
    <property type="entry name" value="DUF1830"/>
    <property type="match status" value="1"/>
</dbReference>
<sequence length="181" mass="20648">MKSKQSYHGWLIEIIPMPKGYLFQCWLADEKTGFSDRQIYPTFAQAFTAAKKRADLEAVSLALIRFLNQAYKPCNLSSNEYKALETSIVNFVQQASRTQMHNSPTLLTQNQILCFYKNTTSQIQILRISHSTNCDFEQIVFPGEQMLFEAFPQAELEIHMDSTTGATLTNKILCSNLQVYG</sequence>
<dbReference type="Proteomes" id="UP000235036">
    <property type="component" value="Unassembled WGS sequence"/>
</dbReference>
<dbReference type="AlphaFoldDB" id="A0A2N6K5N5"/>
<evidence type="ECO:0000313" key="2">
    <source>
        <dbReference type="Proteomes" id="UP000235036"/>
    </source>
</evidence>
<gene>
    <name evidence="1" type="ORF">CEN44_07260</name>
</gene>